<evidence type="ECO:0000313" key="1">
    <source>
        <dbReference type="EMBL" id="ACY19063.1"/>
    </source>
</evidence>
<dbReference type="STRING" id="502025.Hoch_6597"/>
<keyword evidence="2" id="KW-1185">Reference proteome</keyword>
<reference evidence="1 2" key="1">
    <citation type="journal article" date="2010" name="Stand. Genomic Sci.">
        <title>Complete genome sequence of Haliangium ochraceum type strain (SMP-2).</title>
        <authorList>
            <consortium name="US DOE Joint Genome Institute (JGI-PGF)"/>
            <person name="Ivanova N."/>
            <person name="Daum C."/>
            <person name="Lang E."/>
            <person name="Abt B."/>
            <person name="Kopitz M."/>
            <person name="Saunders E."/>
            <person name="Lapidus A."/>
            <person name="Lucas S."/>
            <person name="Glavina Del Rio T."/>
            <person name="Nolan M."/>
            <person name="Tice H."/>
            <person name="Copeland A."/>
            <person name="Cheng J.F."/>
            <person name="Chen F."/>
            <person name="Bruce D."/>
            <person name="Goodwin L."/>
            <person name="Pitluck S."/>
            <person name="Mavromatis K."/>
            <person name="Pati A."/>
            <person name="Mikhailova N."/>
            <person name="Chen A."/>
            <person name="Palaniappan K."/>
            <person name="Land M."/>
            <person name="Hauser L."/>
            <person name="Chang Y.J."/>
            <person name="Jeffries C.D."/>
            <person name="Detter J.C."/>
            <person name="Brettin T."/>
            <person name="Rohde M."/>
            <person name="Goker M."/>
            <person name="Bristow J."/>
            <person name="Markowitz V."/>
            <person name="Eisen J.A."/>
            <person name="Hugenholtz P."/>
            <person name="Kyrpides N.C."/>
            <person name="Klenk H.P."/>
        </authorList>
    </citation>
    <scope>NUCLEOTIDE SEQUENCE [LARGE SCALE GENOMIC DNA]</scope>
    <source>
        <strain evidence="2">DSM 14365 / CIP 107738 / JCM 11303 / AJ 13395 / SMP-2</strain>
    </source>
</reference>
<dbReference type="HOGENOM" id="CLU_876518_0_0_7"/>
<dbReference type="AlphaFoldDB" id="D0LRS1"/>
<protein>
    <submittedName>
        <fullName evidence="1">Uncharacterized protein</fullName>
    </submittedName>
</protein>
<proteinExistence type="predicted"/>
<dbReference type="KEGG" id="hoh:Hoch_6597"/>
<dbReference type="EMBL" id="CP001804">
    <property type="protein sequence ID" value="ACY19063.1"/>
    <property type="molecule type" value="Genomic_DNA"/>
</dbReference>
<accession>D0LRS1</accession>
<evidence type="ECO:0000313" key="2">
    <source>
        <dbReference type="Proteomes" id="UP000001880"/>
    </source>
</evidence>
<gene>
    <name evidence="1" type="ordered locus">Hoch_6597</name>
</gene>
<organism evidence="1 2">
    <name type="scientific">Haliangium ochraceum (strain DSM 14365 / JCM 11303 / SMP-2)</name>
    <dbReference type="NCBI Taxonomy" id="502025"/>
    <lineage>
        <taxon>Bacteria</taxon>
        <taxon>Pseudomonadati</taxon>
        <taxon>Myxococcota</taxon>
        <taxon>Polyangia</taxon>
        <taxon>Haliangiales</taxon>
        <taxon>Kofleriaceae</taxon>
        <taxon>Haliangium</taxon>
    </lineage>
</organism>
<name>D0LRS1_HALO1</name>
<dbReference type="Proteomes" id="UP000001880">
    <property type="component" value="Chromosome"/>
</dbReference>
<sequence>MANGDFMTTSHHAALQRALSIRLNLQISLSALPIVEEWMDIHLTRWLESVPSPPEMPSGHNAHFSVRLASDLSRLTWGAYGNPAGFIPKMDGYLRKSGISQTDIALIDEMGNGLEPALVGTWIAVRDNAITTGWQFCDEHEFARIAPLFAEREGKTKLMAWLAEIGVERFCGFVQTIGEAPASTIEFPMPGVAIDDRLAAADQAFMMMAGEPLPAPVREAMADAANTNVVVGVSMTGGEIAAVSVSAPGIANDVVAKLCGDLKLGFDDKHPRLQAALGAESADRVEYRRVLGEGASHEVDVLVVPTGADLRARDASN</sequence>